<dbReference type="InterPro" id="IPR001647">
    <property type="entry name" value="HTH_TetR"/>
</dbReference>
<dbReference type="SUPFAM" id="SSF48498">
    <property type="entry name" value="Tetracyclin repressor-like, C-terminal domain"/>
    <property type="match status" value="1"/>
</dbReference>
<evidence type="ECO:0000259" key="5">
    <source>
        <dbReference type="PROSITE" id="PS50977"/>
    </source>
</evidence>
<dbReference type="AlphaFoldDB" id="A0AAU7W491"/>
<evidence type="ECO:0000256" key="1">
    <source>
        <dbReference type="ARBA" id="ARBA00023015"/>
    </source>
</evidence>
<accession>A0AAU7W491</accession>
<dbReference type="InterPro" id="IPR009057">
    <property type="entry name" value="Homeodomain-like_sf"/>
</dbReference>
<dbReference type="InterPro" id="IPR041490">
    <property type="entry name" value="KstR2_TetR_C"/>
</dbReference>
<dbReference type="InterPro" id="IPR050109">
    <property type="entry name" value="HTH-type_TetR-like_transc_reg"/>
</dbReference>
<evidence type="ECO:0000313" key="6">
    <source>
        <dbReference type="EMBL" id="XBX80996.1"/>
    </source>
</evidence>
<organism evidence="6">
    <name type="scientific">Agromyces sp. G08B096</name>
    <dbReference type="NCBI Taxonomy" id="3156399"/>
    <lineage>
        <taxon>Bacteria</taxon>
        <taxon>Bacillati</taxon>
        <taxon>Actinomycetota</taxon>
        <taxon>Actinomycetes</taxon>
        <taxon>Micrococcales</taxon>
        <taxon>Microbacteriaceae</taxon>
        <taxon>Agromyces</taxon>
    </lineage>
</organism>
<evidence type="ECO:0000256" key="3">
    <source>
        <dbReference type="ARBA" id="ARBA00023163"/>
    </source>
</evidence>
<sequence length="204" mass="22087">MSQAQATEVSLTERGRAKADRRDALLAAAATLFAERGYAGVTLEDLGSAAGVSGPAVYRHFPGKAAVLAAVLLDASTGLLDGGRATVDRAPEPDEALRALIRFHVDFALANADVIRVQDRDLASLPEADAHEVRRLQREYVELWVGVLAHLRPDRAATELRIRAHAAFGLVNSTPHSARDHGRRPVDEVVRRILEDMAWASLMS</sequence>
<dbReference type="PROSITE" id="PS01081">
    <property type="entry name" value="HTH_TETR_1"/>
    <property type="match status" value="1"/>
</dbReference>
<dbReference type="PANTHER" id="PTHR30055">
    <property type="entry name" value="HTH-TYPE TRANSCRIPTIONAL REGULATOR RUTR"/>
    <property type="match status" value="1"/>
</dbReference>
<dbReference type="Pfam" id="PF00440">
    <property type="entry name" value="TetR_N"/>
    <property type="match status" value="1"/>
</dbReference>
<dbReference type="GO" id="GO:0003700">
    <property type="term" value="F:DNA-binding transcription factor activity"/>
    <property type="evidence" value="ECO:0007669"/>
    <property type="project" value="TreeGrafter"/>
</dbReference>
<proteinExistence type="predicted"/>
<dbReference type="SUPFAM" id="SSF46689">
    <property type="entry name" value="Homeodomain-like"/>
    <property type="match status" value="1"/>
</dbReference>
<dbReference type="FunFam" id="1.10.10.60:FF:000141">
    <property type="entry name" value="TetR family transcriptional regulator"/>
    <property type="match status" value="1"/>
</dbReference>
<dbReference type="RefSeq" id="WP_350347022.1">
    <property type="nucleotide sequence ID" value="NZ_CP158374.1"/>
</dbReference>
<dbReference type="Gene3D" id="1.10.357.10">
    <property type="entry name" value="Tetracycline Repressor, domain 2"/>
    <property type="match status" value="1"/>
</dbReference>
<feature type="domain" description="HTH tetR-type" evidence="5">
    <location>
        <begin position="19"/>
        <end position="79"/>
    </location>
</feature>
<dbReference type="GO" id="GO:0045892">
    <property type="term" value="P:negative regulation of DNA-templated transcription"/>
    <property type="evidence" value="ECO:0007669"/>
    <property type="project" value="UniProtKB-ARBA"/>
</dbReference>
<name>A0AAU7W491_9MICO</name>
<dbReference type="PROSITE" id="PS50977">
    <property type="entry name" value="HTH_TETR_2"/>
    <property type="match status" value="1"/>
</dbReference>
<gene>
    <name evidence="6" type="ORF">ABIQ69_10265</name>
</gene>
<dbReference type="PRINTS" id="PR00455">
    <property type="entry name" value="HTHTETR"/>
</dbReference>
<dbReference type="GO" id="GO:0000976">
    <property type="term" value="F:transcription cis-regulatory region binding"/>
    <property type="evidence" value="ECO:0007669"/>
    <property type="project" value="TreeGrafter"/>
</dbReference>
<protein>
    <submittedName>
        <fullName evidence="6">TetR/AcrR family transcriptional regulator</fullName>
    </submittedName>
</protein>
<dbReference type="PANTHER" id="PTHR30055:SF237">
    <property type="entry name" value="TRANSCRIPTIONAL REPRESSOR MCE3R"/>
    <property type="match status" value="1"/>
</dbReference>
<reference evidence="6" key="1">
    <citation type="submission" date="2024-05" db="EMBL/GenBank/DDBJ databases">
        <authorList>
            <person name="Yu L."/>
        </authorList>
    </citation>
    <scope>NUCLEOTIDE SEQUENCE</scope>
    <source>
        <strain evidence="6">G08B096</strain>
    </source>
</reference>
<feature type="DNA-binding region" description="H-T-H motif" evidence="4">
    <location>
        <begin position="42"/>
        <end position="61"/>
    </location>
</feature>
<dbReference type="Pfam" id="PF17932">
    <property type="entry name" value="TetR_C_24"/>
    <property type="match status" value="1"/>
</dbReference>
<keyword evidence="2 4" id="KW-0238">DNA-binding</keyword>
<evidence type="ECO:0000256" key="4">
    <source>
        <dbReference type="PROSITE-ProRule" id="PRU00335"/>
    </source>
</evidence>
<dbReference type="EMBL" id="CP158374">
    <property type="protein sequence ID" value="XBX80996.1"/>
    <property type="molecule type" value="Genomic_DNA"/>
</dbReference>
<keyword evidence="3" id="KW-0804">Transcription</keyword>
<dbReference type="InterPro" id="IPR036271">
    <property type="entry name" value="Tet_transcr_reg_TetR-rel_C_sf"/>
</dbReference>
<dbReference type="Gene3D" id="1.10.10.60">
    <property type="entry name" value="Homeodomain-like"/>
    <property type="match status" value="1"/>
</dbReference>
<evidence type="ECO:0000256" key="2">
    <source>
        <dbReference type="ARBA" id="ARBA00023125"/>
    </source>
</evidence>
<keyword evidence="1" id="KW-0805">Transcription regulation</keyword>
<dbReference type="InterPro" id="IPR023772">
    <property type="entry name" value="DNA-bd_HTH_TetR-type_CS"/>
</dbReference>